<evidence type="ECO:0000313" key="12">
    <source>
        <dbReference type="EMBL" id="OWK43135.1"/>
    </source>
</evidence>
<feature type="transmembrane region" description="Helical" evidence="11">
    <location>
        <begin position="188"/>
        <end position="205"/>
    </location>
</feature>
<dbReference type="PANTHER" id="PTHR43298">
    <property type="entry name" value="MULTIDRUG RESISTANCE PROTEIN NORM-RELATED"/>
    <property type="match status" value="1"/>
</dbReference>
<evidence type="ECO:0000256" key="8">
    <source>
        <dbReference type="ARBA" id="ARBA00023136"/>
    </source>
</evidence>
<name>A0A225E378_9BACT</name>
<evidence type="ECO:0000313" key="13">
    <source>
        <dbReference type="Proteomes" id="UP000214646"/>
    </source>
</evidence>
<evidence type="ECO:0000256" key="6">
    <source>
        <dbReference type="ARBA" id="ARBA00022989"/>
    </source>
</evidence>
<organism evidence="12 13">
    <name type="scientific">Fimbriiglobus ruber</name>
    <dbReference type="NCBI Taxonomy" id="1908690"/>
    <lineage>
        <taxon>Bacteria</taxon>
        <taxon>Pseudomonadati</taxon>
        <taxon>Planctomycetota</taxon>
        <taxon>Planctomycetia</taxon>
        <taxon>Gemmatales</taxon>
        <taxon>Gemmataceae</taxon>
        <taxon>Fimbriiglobus</taxon>
    </lineage>
</organism>
<evidence type="ECO:0000256" key="10">
    <source>
        <dbReference type="SAM" id="MobiDB-lite"/>
    </source>
</evidence>
<dbReference type="GO" id="GO:0042910">
    <property type="term" value="F:xenobiotic transmembrane transporter activity"/>
    <property type="evidence" value="ECO:0007669"/>
    <property type="project" value="InterPro"/>
</dbReference>
<feature type="transmembrane region" description="Helical" evidence="11">
    <location>
        <begin position="381"/>
        <end position="402"/>
    </location>
</feature>
<dbReference type="InterPro" id="IPR002528">
    <property type="entry name" value="MATE_fam"/>
</dbReference>
<dbReference type="PANTHER" id="PTHR43298:SF2">
    <property type="entry name" value="FMN_FAD EXPORTER YEEO-RELATED"/>
    <property type="match status" value="1"/>
</dbReference>
<evidence type="ECO:0000256" key="5">
    <source>
        <dbReference type="ARBA" id="ARBA00022692"/>
    </source>
</evidence>
<feature type="transmembrane region" description="Helical" evidence="11">
    <location>
        <begin position="446"/>
        <end position="466"/>
    </location>
</feature>
<evidence type="ECO:0000256" key="3">
    <source>
        <dbReference type="ARBA" id="ARBA00022449"/>
    </source>
</evidence>
<evidence type="ECO:0000256" key="7">
    <source>
        <dbReference type="ARBA" id="ARBA00023065"/>
    </source>
</evidence>
<keyword evidence="4" id="KW-1003">Cell membrane</keyword>
<feature type="transmembrane region" description="Helical" evidence="11">
    <location>
        <begin position="38"/>
        <end position="59"/>
    </location>
</feature>
<protein>
    <recommendedName>
        <fullName evidence="9">Multidrug-efflux transporter</fullName>
    </recommendedName>
</protein>
<gene>
    <name evidence="12" type="ORF">FRUB_02734</name>
</gene>
<keyword evidence="2" id="KW-0813">Transport</keyword>
<feature type="transmembrane region" description="Helical" evidence="11">
    <location>
        <begin position="119"/>
        <end position="141"/>
    </location>
</feature>
<comment type="subcellular location">
    <subcellularLocation>
        <location evidence="1">Cell membrane</location>
        <topology evidence="1">Multi-pass membrane protein</topology>
    </subcellularLocation>
</comment>
<evidence type="ECO:0000256" key="9">
    <source>
        <dbReference type="ARBA" id="ARBA00031636"/>
    </source>
</evidence>
<dbReference type="GO" id="GO:0005886">
    <property type="term" value="C:plasma membrane"/>
    <property type="evidence" value="ECO:0007669"/>
    <property type="project" value="UniProtKB-SubCell"/>
</dbReference>
<dbReference type="InterPro" id="IPR048279">
    <property type="entry name" value="MdtK-like"/>
</dbReference>
<keyword evidence="3" id="KW-0050">Antiport</keyword>
<feature type="transmembrane region" description="Helical" evidence="11">
    <location>
        <begin position="414"/>
        <end position="434"/>
    </location>
</feature>
<feature type="transmembrane region" description="Helical" evidence="11">
    <location>
        <begin position="217"/>
        <end position="240"/>
    </location>
</feature>
<feature type="region of interest" description="Disordered" evidence="10">
    <location>
        <begin position="1"/>
        <end position="28"/>
    </location>
</feature>
<keyword evidence="5 11" id="KW-0812">Transmembrane</keyword>
<dbReference type="Proteomes" id="UP000214646">
    <property type="component" value="Unassembled WGS sequence"/>
</dbReference>
<accession>A0A225E378</accession>
<dbReference type="GO" id="GO:0006811">
    <property type="term" value="P:monoatomic ion transport"/>
    <property type="evidence" value="ECO:0007669"/>
    <property type="project" value="UniProtKB-KW"/>
</dbReference>
<keyword evidence="8 11" id="KW-0472">Membrane</keyword>
<dbReference type="InterPro" id="IPR050222">
    <property type="entry name" value="MATE_MdtK"/>
</dbReference>
<dbReference type="EMBL" id="NIDE01000004">
    <property type="protein sequence ID" value="OWK43135.1"/>
    <property type="molecule type" value="Genomic_DNA"/>
</dbReference>
<dbReference type="GO" id="GO:0015297">
    <property type="term" value="F:antiporter activity"/>
    <property type="evidence" value="ECO:0007669"/>
    <property type="project" value="UniProtKB-KW"/>
</dbReference>
<proteinExistence type="predicted"/>
<dbReference type="NCBIfam" id="TIGR00797">
    <property type="entry name" value="matE"/>
    <property type="match status" value="1"/>
</dbReference>
<dbReference type="Pfam" id="PF01554">
    <property type="entry name" value="MatE"/>
    <property type="match status" value="2"/>
</dbReference>
<feature type="transmembrane region" description="Helical" evidence="11">
    <location>
        <begin position="79"/>
        <end position="99"/>
    </location>
</feature>
<sequence>MTPTDRAADAARPSPDSAIEPVPPPETSVTREPVVAQILHLVWPALAYQGLFLTIQLFDQFLAGRFSQSHQAALTTANYLYWFVTSYTVVVNAGATALVGRFVGGDDLAHARRATGQAILLAIAFGALAAVAGLVGLPALISTLNLEGEGAAHAVAYLNPLAVLLPCYMIEVGGIACLVGAGDTRTGLKVLATVVFINVPLAWGFSHGTGPFPDLGFVGIAWGTGLSHAVGCAYVLVVLARGRFGLKLTPADLVPDSDLIYRLLRVSVPAAIDSVSMGSFQLVFLGMINALGETAASAHGIALRLEALGYLSGAAFATAAVSFVGRALGAGRPDLAARGGWTALALGGSMMTVMGVIFFFAARPMFKSFSPENDPTPVIEAGVPVLRLIAFAMPALASTIVLTQALRGAGDTRVPVLFTWVGFLGVRLPLAYILTRPDVGMGLFGAWLAMFVDIHVRGAFFLWRYIGGKWQQIKV</sequence>
<feature type="compositionally biased region" description="Low complexity" evidence="10">
    <location>
        <begin position="1"/>
        <end position="18"/>
    </location>
</feature>
<dbReference type="AlphaFoldDB" id="A0A225E378"/>
<evidence type="ECO:0000256" key="11">
    <source>
        <dbReference type="SAM" id="Phobius"/>
    </source>
</evidence>
<keyword evidence="13" id="KW-1185">Reference proteome</keyword>
<dbReference type="PIRSF" id="PIRSF006603">
    <property type="entry name" value="DinF"/>
    <property type="match status" value="1"/>
</dbReference>
<comment type="caution">
    <text evidence="12">The sequence shown here is derived from an EMBL/GenBank/DDBJ whole genome shotgun (WGS) entry which is preliminary data.</text>
</comment>
<dbReference type="CDD" id="cd13137">
    <property type="entry name" value="MATE_NorM_like"/>
    <property type="match status" value="1"/>
</dbReference>
<evidence type="ECO:0000256" key="4">
    <source>
        <dbReference type="ARBA" id="ARBA00022475"/>
    </source>
</evidence>
<reference evidence="13" key="1">
    <citation type="submission" date="2017-06" db="EMBL/GenBank/DDBJ databases">
        <title>Genome analysis of Fimbriiglobus ruber SP5, the first member of the order Planctomycetales with confirmed chitinolytic capability.</title>
        <authorList>
            <person name="Ravin N.V."/>
            <person name="Rakitin A.L."/>
            <person name="Ivanova A.A."/>
            <person name="Beletsky A.V."/>
            <person name="Kulichevskaya I.S."/>
            <person name="Mardanov A.V."/>
            <person name="Dedysh S.N."/>
        </authorList>
    </citation>
    <scope>NUCLEOTIDE SEQUENCE [LARGE SCALE GENOMIC DNA]</scope>
    <source>
        <strain evidence="13">SP5</strain>
    </source>
</reference>
<keyword evidence="6 11" id="KW-1133">Transmembrane helix</keyword>
<dbReference type="OrthoDB" id="9806302at2"/>
<evidence type="ECO:0000256" key="1">
    <source>
        <dbReference type="ARBA" id="ARBA00004651"/>
    </source>
</evidence>
<feature type="transmembrane region" description="Helical" evidence="11">
    <location>
        <begin position="308"/>
        <end position="329"/>
    </location>
</feature>
<feature type="transmembrane region" description="Helical" evidence="11">
    <location>
        <begin position="161"/>
        <end position="181"/>
    </location>
</feature>
<keyword evidence="7" id="KW-0406">Ion transport</keyword>
<feature type="transmembrane region" description="Helical" evidence="11">
    <location>
        <begin position="341"/>
        <end position="361"/>
    </location>
</feature>
<evidence type="ECO:0000256" key="2">
    <source>
        <dbReference type="ARBA" id="ARBA00022448"/>
    </source>
</evidence>